<dbReference type="EMBL" id="FUEG01000001">
    <property type="protein sequence ID" value="SJK99002.1"/>
    <property type="molecule type" value="Genomic_DNA"/>
</dbReference>
<organism evidence="1 2">
    <name type="scientific">Armillaria ostoyae</name>
    <name type="common">Armillaria root rot fungus</name>
    <dbReference type="NCBI Taxonomy" id="47428"/>
    <lineage>
        <taxon>Eukaryota</taxon>
        <taxon>Fungi</taxon>
        <taxon>Dikarya</taxon>
        <taxon>Basidiomycota</taxon>
        <taxon>Agaricomycotina</taxon>
        <taxon>Agaricomycetes</taxon>
        <taxon>Agaricomycetidae</taxon>
        <taxon>Agaricales</taxon>
        <taxon>Marasmiineae</taxon>
        <taxon>Physalacriaceae</taxon>
        <taxon>Armillaria</taxon>
    </lineage>
</organism>
<accession>A0A284QRA9</accession>
<gene>
    <name evidence="1" type="ORF">ARMOST_02283</name>
</gene>
<protein>
    <submittedName>
        <fullName evidence="1">Uncharacterized protein</fullName>
    </submittedName>
</protein>
<sequence length="181" mass="19953">MCGACKEKEEMPPPATTLSLEDMAEKTLAFETTASLHRLNQKPGANRKPNNSLAKANFANLQKSQASARHKSEIIRLYVCLWIREGGKAQKAGLDSLYFSYQNSENLSTVLADIQKHVKEAYEASSIGKASNFMGEYNFDQPTYSVGSSTNAVHLHITEALAAGSMQAFFSHCQTNRMLVE</sequence>
<dbReference type="AlphaFoldDB" id="A0A284QRA9"/>
<proteinExistence type="predicted"/>
<keyword evidence="2" id="KW-1185">Reference proteome</keyword>
<evidence type="ECO:0000313" key="2">
    <source>
        <dbReference type="Proteomes" id="UP000219338"/>
    </source>
</evidence>
<name>A0A284QRA9_ARMOS</name>
<dbReference type="Proteomes" id="UP000219338">
    <property type="component" value="Unassembled WGS sequence"/>
</dbReference>
<reference evidence="2" key="1">
    <citation type="journal article" date="2017" name="Nat. Ecol. Evol.">
        <title>Genome expansion and lineage-specific genetic innovations in the forest pathogenic fungi Armillaria.</title>
        <authorList>
            <person name="Sipos G."/>
            <person name="Prasanna A.N."/>
            <person name="Walter M.C."/>
            <person name="O'Connor E."/>
            <person name="Balint B."/>
            <person name="Krizsan K."/>
            <person name="Kiss B."/>
            <person name="Hess J."/>
            <person name="Varga T."/>
            <person name="Slot J."/>
            <person name="Riley R."/>
            <person name="Boka B."/>
            <person name="Rigling D."/>
            <person name="Barry K."/>
            <person name="Lee J."/>
            <person name="Mihaltcheva S."/>
            <person name="LaButti K."/>
            <person name="Lipzen A."/>
            <person name="Waldron R."/>
            <person name="Moloney N.M."/>
            <person name="Sperisen C."/>
            <person name="Kredics L."/>
            <person name="Vagvoelgyi C."/>
            <person name="Patrignani A."/>
            <person name="Fitzpatrick D."/>
            <person name="Nagy I."/>
            <person name="Doyle S."/>
            <person name="Anderson J.B."/>
            <person name="Grigoriev I.V."/>
            <person name="Gueldener U."/>
            <person name="Muensterkoetter M."/>
            <person name="Nagy L.G."/>
        </authorList>
    </citation>
    <scope>NUCLEOTIDE SEQUENCE [LARGE SCALE GENOMIC DNA]</scope>
    <source>
        <strain evidence="2">C18/9</strain>
    </source>
</reference>
<evidence type="ECO:0000313" key="1">
    <source>
        <dbReference type="EMBL" id="SJK99002.1"/>
    </source>
</evidence>